<dbReference type="SUPFAM" id="SSF82895">
    <property type="entry name" value="TSP-1 type 1 repeat"/>
    <property type="match status" value="1"/>
</dbReference>
<feature type="chain" id="PRO_5007591489" evidence="2">
    <location>
        <begin position="21"/>
        <end position="705"/>
    </location>
</feature>
<evidence type="ECO:0000256" key="1">
    <source>
        <dbReference type="SAM" id="MobiDB-lite"/>
    </source>
</evidence>
<evidence type="ECO:0000256" key="2">
    <source>
        <dbReference type="SAM" id="SignalP"/>
    </source>
</evidence>
<dbReference type="PROSITE" id="PS50092">
    <property type="entry name" value="TSP1"/>
    <property type="match status" value="1"/>
</dbReference>
<organism evidence="3 4">
    <name type="scientific">Mycetomoellerius zeteki</name>
    <dbReference type="NCBI Taxonomy" id="64791"/>
    <lineage>
        <taxon>Eukaryota</taxon>
        <taxon>Metazoa</taxon>
        <taxon>Ecdysozoa</taxon>
        <taxon>Arthropoda</taxon>
        <taxon>Hexapoda</taxon>
        <taxon>Insecta</taxon>
        <taxon>Pterygota</taxon>
        <taxon>Neoptera</taxon>
        <taxon>Endopterygota</taxon>
        <taxon>Hymenoptera</taxon>
        <taxon>Apocrita</taxon>
        <taxon>Aculeata</taxon>
        <taxon>Formicoidea</taxon>
        <taxon>Formicidae</taxon>
        <taxon>Myrmicinae</taxon>
        <taxon>Mycetomoellerius</taxon>
    </lineage>
</organism>
<proteinExistence type="predicted"/>
<keyword evidence="4" id="KW-1185">Reference proteome</keyword>
<feature type="region of interest" description="Disordered" evidence="1">
    <location>
        <begin position="186"/>
        <end position="277"/>
    </location>
</feature>
<gene>
    <name evidence="3" type="ORF">ALC60_08792</name>
</gene>
<accession>A0A151WWP4</accession>
<feature type="compositionally biased region" description="Basic and acidic residues" evidence="1">
    <location>
        <begin position="255"/>
        <end position="268"/>
    </location>
</feature>
<feature type="signal peptide" evidence="2">
    <location>
        <begin position="1"/>
        <end position="20"/>
    </location>
</feature>
<dbReference type="InterPro" id="IPR000884">
    <property type="entry name" value="TSP1_rpt"/>
</dbReference>
<sequence length="705" mass="81025">MPRLAIHSTVWILTLLFCLAVTENKTYPEENVYFLDFREDKLAHNSSVSFWKRRPFCGNKSLEIIRSKFPNETLRFRAAGGINLEGYKNASLNTRTLMDFNGPVIIEDLDDMNDQNLVNHIRIKRNEPIVHRRSSSVNLLPRNSQRRTDETSIFSDSTLKGSRSKYENQSDTIMDTTYIVPQSRYKRGVLSENGHRRKRVKGNIGHSKHNVETKNKNKKHNALKSPNQLVTKKTKNPNSKKRNKNTQEIGIPTKTIDESRKIEKRESESSDFNNIDSANEQTEALINPKEDASLINNRSLVEQRQENAVMLPFVHTGKAELHVRIEKIPTNKSLFISLNNWTDHSIGTSPCSIMLPKYNTSDEILHINPNVASNFDSAEKTKANNVIVEITLKKQDLGNVSGQETSDSENTSFYNTEAEMEAHPVKSNMPRIENNRNIEREKYDHMNEMSVELSDEDAKLRAKRNQQVMSKYLRNDKNLKESTRFKGTEEEIGDMKSEKTRYRRIRGNRAVRSIEEIKDLAEKLIAKINELQVYVSNRSETLYNSIKERDSHKNAERAIKEEPKITAKKKDISSSASKIAENTDNRQRFAKEAILAGKRPSQMRSNGSRFARGEYRTRRRSRRKWGRWMDWSSCSVTCGKGRQIRWRHCYLPPIAITSVAIVLATANLTLGTLSHDKLIKHGNISLENFSSGIALLRIRWAHTSA</sequence>
<dbReference type="STRING" id="64791.A0A151WWP4"/>
<protein>
    <submittedName>
        <fullName evidence="3">Uncharacterized protein</fullName>
    </submittedName>
</protein>
<dbReference type="Pfam" id="PF00090">
    <property type="entry name" value="TSP_1"/>
    <property type="match status" value="1"/>
</dbReference>
<dbReference type="Gene3D" id="2.20.100.10">
    <property type="entry name" value="Thrombospondin type-1 (TSP1) repeat"/>
    <property type="match status" value="1"/>
</dbReference>
<feature type="region of interest" description="Disordered" evidence="1">
    <location>
        <begin position="134"/>
        <end position="168"/>
    </location>
</feature>
<feature type="compositionally biased region" description="Basic residues" evidence="1">
    <location>
        <begin position="232"/>
        <end position="244"/>
    </location>
</feature>
<evidence type="ECO:0000313" key="3">
    <source>
        <dbReference type="EMBL" id="KYQ52177.1"/>
    </source>
</evidence>
<dbReference type="InterPro" id="IPR036383">
    <property type="entry name" value="TSP1_rpt_sf"/>
</dbReference>
<dbReference type="AlphaFoldDB" id="A0A151WWP4"/>
<feature type="compositionally biased region" description="Polar residues" evidence="1">
    <location>
        <begin position="151"/>
        <end position="168"/>
    </location>
</feature>
<dbReference type="Proteomes" id="UP000075809">
    <property type="component" value="Unassembled WGS sequence"/>
</dbReference>
<keyword evidence="2" id="KW-0732">Signal</keyword>
<reference evidence="3 4" key="1">
    <citation type="submission" date="2015-09" db="EMBL/GenBank/DDBJ databases">
        <title>Trachymyrmex zeteki WGS genome.</title>
        <authorList>
            <person name="Nygaard S."/>
            <person name="Hu H."/>
            <person name="Boomsma J."/>
            <person name="Zhang G."/>
        </authorList>
    </citation>
    <scope>NUCLEOTIDE SEQUENCE [LARGE SCALE GENOMIC DNA]</scope>
    <source>
        <strain evidence="3">Tzet28-1</strain>
        <tissue evidence="3">Whole body</tissue>
    </source>
</reference>
<name>A0A151WWP4_9HYME</name>
<evidence type="ECO:0000313" key="4">
    <source>
        <dbReference type="Proteomes" id="UP000075809"/>
    </source>
</evidence>
<dbReference type="EMBL" id="KQ982691">
    <property type="protein sequence ID" value="KYQ52177.1"/>
    <property type="molecule type" value="Genomic_DNA"/>
</dbReference>